<dbReference type="AlphaFoldDB" id="A0A5N4CW37"/>
<evidence type="ECO:0000313" key="3">
    <source>
        <dbReference type="Proteomes" id="UP000299084"/>
    </source>
</evidence>
<comment type="caution">
    <text evidence="2">The sequence shown here is derived from an EMBL/GenBank/DDBJ whole genome shotgun (WGS) entry which is preliminary data.</text>
</comment>
<feature type="region of interest" description="Disordered" evidence="1">
    <location>
        <begin position="50"/>
        <end position="81"/>
    </location>
</feature>
<protein>
    <submittedName>
        <fullName evidence="2">Uncharacterized protein</fullName>
    </submittedName>
</protein>
<dbReference type="EMBL" id="JWIN03000018">
    <property type="protein sequence ID" value="KAB1263071.1"/>
    <property type="molecule type" value="Genomic_DNA"/>
</dbReference>
<organism evidence="2 3">
    <name type="scientific">Camelus dromedarius</name>
    <name type="common">Dromedary</name>
    <name type="synonym">Arabian camel</name>
    <dbReference type="NCBI Taxonomy" id="9838"/>
    <lineage>
        <taxon>Eukaryota</taxon>
        <taxon>Metazoa</taxon>
        <taxon>Chordata</taxon>
        <taxon>Craniata</taxon>
        <taxon>Vertebrata</taxon>
        <taxon>Euteleostomi</taxon>
        <taxon>Mammalia</taxon>
        <taxon>Eutheria</taxon>
        <taxon>Laurasiatheria</taxon>
        <taxon>Artiodactyla</taxon>
        <taxon>Tylopoda</taxon>
        <taxon>Camelidae</taxon>
        <taxon>Camelus</taxon>
    </lineage>
</organism>
<gene>
    <name evidence="2" type="ORF">Cadr_000023903</name>
</gene>
<evidence type="ECO:0000256" key="1">
    <source>
        <dbReference type="SAM" id="MobiDB-lite"/>
    </source>
</evidence>
<proteinExistence type="predicted"/>
<keyword evidence="3" id="KW-1185">Reference proteome</keyword>
<reference evidence="2 3" key="1">
    <citation type="journal article" date="2019" name="Mol. Ecol. Resour.">
        <title>Improving Illumina assemblies with Hi-C and long reads: an example with the North African dromedary.</title>
        <authorList>
            <person name="Elbers J.P."/>
            <person name="Rogers M.F."/>
            <person name="Perelman P.L."/>
            <person name="Proskuryakova A.A."/>
            <person name="Serdyukova N.A."/>
            <person name="Johnson W.E."/>
            <person name="Horin P."/>
            <person name="Corander J."/>
            <person name="Murphy D."/>
            <person name="Burger P.A."/>
        </authorList>
    </citation>
    <scope>NUCLEOTIDE SEQUENCE [LARGE SCALE GENOMIC DNA]</scope>
    <source>
        <strain evidence="2">Drom800</strain>
        <tissue evidence="2">Blood</tissue>
    </source>
</reference>
<sequence length="81" mass="8646">MLAKRVSGRAGIQSQIQCSCTPCQPAFFLLLLSAAALRLHSGGLLPDVPSLSPLGPSHMENSQRPARPMTLFAQPHSPAQR</sequence>
<dbReference type="Proteomes" id="UP000299084">
    <property type="component" value="Unassembled WGS sequence"/>
</dbReference>
<evidence type="ECO:0000313" key="2">
    <source>
        <dbReference type="EMBL" id="KAB1263071.1"/>
    </source>
</evidence>
<accession>A0A5N4CW37</accession>
<name>A0A5N4CW37_CAMDR</name>